<keyword evidence="3" id="KW-0949">S-adenosyl-L-methionine</keyword>
<comment type="caution">
    <text evidence="4">The sequence shown here is derived from an EMBL/GenBank/DDBJ whole genome shotgun (WGS) entry which is preliminary data.</text>
</comment>
<organism evidence="4">
    <name type="scientific">marine sediment metagenome</name>
    <dbReference type="NCBI Taxonomy" id="412755"/>
    <lineage>
        <taxon>unclassified sequences</taxon>
        <taxon>metagenomes</taxon>
        <taxon>ecological metagenomes</taxon>
    </lineage>
</organism>
<dbReference type="InterPro" id="IPR050750">
    <property type="entry name" value="C5-MTase"/>
</dbReference>
<proteinExistence type="predicted"/>
<dbReference type="GO" id="GO:0032259">
    <property type="term" value="P:methylation"/>
    <property type="evidence" value="ECO:0007669"/>
    <property type="project" value="UniProtKB-KW"/>
</dbReference>
<evidence type="ECO:0000256" key="2">
    <source>
        <dbReference type="ARBA" id="ARBA00022679"/>
    </source>
</evidence>
<evidence type="ECO:0008006" key="5">
    <source>
        <dbReference type="Google" id="ProtNLM"/>
    </source>
</evidence>
<dbReference type="GO" id="GO:0008168">
    <property type="term" value="F:methyltransferase activity"/>
    <property type="evidence" value="ECO:0007669"/>
    <property type="project" value="UniProtKB-KW"/>
</dbReference>
<dbReference type="PROSITE" id="PS00094">
    <property type="entry name" value="C5_MTASE_1"/>
    <property type="match status" value="1"/>
</dbReference>
<dbReference type="NCBIfam" id="TIGR00675">
    <property type="entry name" value="dcm"/>
    <property type="match status" value="1"/>
</dbReference>
<evidence type="ECO:0000256" key="1">
    <source>
        <dbReference type="ARBA" id="ARBA00022603"/>
    </source>
</evidence>
<dbReference type="InterPro" id="IPR018117">
    <property type="entry name" value="C5_DNA_meth_AS"/>
</dbReference>
<evidence type="ECO:0000256" key="3">
    <source>
        <dbReference type="ARBA" id="ARBA00022691"/>
    </source>
</evidence>
<keyword evidence="1" id="KW-0489">Methyltransferase</keyword>
<dbReference type="InterPro" id="IPR029063">
    <property type="entry name" value="SAM-dependent_MTases_sf"/>
</dbReference>
<dbReference type="PANTHER" id="PTHR46098:SF1">
    <property type="entry name" value="TRNA (CYTOSINE(38)-C(5))-METHYLTRANSFERASE"/>
    <property type="match status" value="1"/>
</dbReference>
<dbReference type="PRINTS" id="PR00105">
    <property type="entry name" value="C5METTRFRASE"/>
</dbReference>
<dbReference type="PANTHER" id="PTHR46098">
    <property type="entry name" value="TRNA (CYTOSINE(38)-C(5))-METHYLTRANSFERASE"/>
    <property type="match status" value="1"/>
</dbReference>
<reference evidence="4" key="1">
    <citation type="journal article" date="2014" name="Front. Microbiol.">
        <title>High frequency of phylogenetically diverse reductive dehalogenase-homologous genes in deep subseafloor sedimentary metagenomes.</title>
        <authorList>
            <person name="Kawai M."/>
            <person name="Futagami T."/>
            <person name="Toyoda A."/>
            <person name="Takaki Y."/>
            <person name="Nishi S."/>
            <person name="Hori S."/>
            <person name="Arai W."/>
            <person name="Tsubouchi T."/>
            <person name="Morono Y."/>
            <person name="Uchiyama I."/>
            <person name="Ito T."/>
            <person name="Fujiyama A."/>
            <person name="Inagaki F."/>
            <person name="Takami H."/>
        </authorList>
    </citation>
    <scope>NUCLEOTIDE SEQUENCE</scope>
    <source>
        <strain evidence="4">Expedition CK06-06</strain>
    </source>
</reference>
<keyword evidence="2" id="KW-0808">Transferase</keyword>
<dbReference type="Pfam" id="PF00145">
    <property type="entry name" value="DNA_methylase"/>
    <property type="match status" value="1"/>
</dbReference>
<evidence type="ECO:0000313" key="4">
    <source>
        <dbReference type="EMBL" id="GAF87720.1"/>
    </source>
</evidence>
<protein>
    <recommendedName>
        <fullName evidence="5">DNA (cytosine-5-)-methyltransferase</fullName>
    </recommendedName>
</protein>
<sequence>MKYLSLFSGIGGFELGIGDMGECVGYSEIDEHARRIYEKHFPKHKWLGNVSKIKTNKIEKFDLLVGGFPCQAFSIAGKRKGFQDTRGTLFFEIQRILMDCRPRYFLLENVKG</sequence>
<dbReference type="SUPFAM" id="SSF53335">
    <property type="entry name" value="S-adenosyl-L-methionine-dependent methyltransferases"/>
    <property type="match status" value="1"/>
</dbReference>
<dbReference type="InterPro" id="IPR001525">
    <property type="entry name" value="C5_MeTfrase"/>
</dbReference>
<accession>X0UGR6</accession>
<dbReference type="PROSITE" id="PS51679">
    <property type="entry name" value="SAM_MT_C5"/>
    <property type="match status" value="1"/>
</dbReference>
<dbReference type="Gene3D" id="3.40.50.150">
    <property type="entry name" value="Vaccinia Virus protein VP39"/>
    <property type="match status" value="1"/>
</dbReference>
<name>X0UGR6_9ZZZZ</name>
<dbReference type="EMBL" id="BARS01019142">
    <property type="protein sequence ID" value="GAF87720.1"/>
    <property type="molecule type" value="Genomic_DNA"/>
</dbReference>
<feature type="non-terminal residue" evidence="4">
    <location>
        <position position="112"/>
    </location>
</feature>
<dbReference type="AlphaFoldDB" id="X0UGR6"/>
<gene>
    <name evidence="4" type="ORF">S01H1_31056</name>
</gene>